<dbReference type="AlphaFoldDB" id="A0A4S1CMS6"/>
<name>A0A4S1CMS6_9BACT</name>
<proteinExistence type="predicted"/>
<protein>
    <recommendedName>
        <fullName evidence="5">Kynurenine formamidase</fullName>
        <ecNumber evidence="4">3.5.1.9</ecNumber>
    </recommendedName>
</protein>
<dbReference type="Pfam" id="PF04199">
    <property type="entry name" value="Cyclase"/>
    <property type="match status" value="1"/>
</dbReference>
<keyword evidence="9" id="KW-0823">Tryptophan catabolism</keyword>
<comment type="caution">
    <text evidence="12">The sequence shown here is derived from an EMBL/GenBank/DDBJ whole genome shotgun (WGS) entry which is preliminary data.</text>
</comment>
<comment type="cofactor">
    <cofactor evidence="1">
        <name>Zn(2+)</name>
        <dbReference type="ChEBI" id="CHEBI:29105"/>
    </cofactor>
</comment>
<organism evidence="12 13">
    <name type="scientific">Geomonas terrae</name>
    <dbReference type="NCBI Taxonomy" id="2562681"/>
    <lineage>
        <taxon>Bacteria</taxon>
        <taxon>Pseudomonadati</taxon>
        <taxon>Thermodesulfobacteriota</taxon>
        <taxon>Desulfuromonadia</taxon>
        <taxon>Geobacterales</taxon>
        <taxon>Geobacteraceae</taxon>
        <taxon>Geomonas</taxon>
    </lineage>
</organism>
<evidence type="ECO:0000256" key="1">
    <source>
        <dbReference type="ARBA" id="ARBA00001947"/>
    </source>
</evidence>
<dbReference type="GO" id="GO:0004061">
    <property type="term" value="F:arylformamidase activity"/>
    <property type="evidence" value="ECO:0007669"/>
    <property type="project" value="UniProtKB-EC"/>
</dbReference>
<evidence type="ECO:0000256" key="9">
    <source>
        <dbReference type="ARBA" id="ARBA00023079"/>
    </source>
</evidence>
<comment type="catalytic activity">
    <reaction evidence="10">
        <text>N-formyl-L-kynurenine + H2O = L-kynurenine + formate + H(+)</text>
        <dbReference type="Rhea" id="RHEA:13009"/>
        <dbReference type="ChEBI" id="CHEBI:15377"/>
        <dbReference type="ChEBI" id="CHEBI:15378"/>
        <dbReference type="ChEBI" id="CHEBI:15740"/>
        <dbReference type="ChEBI" id="CHEBI:57959"/>
        <dbReference type="ChEBI" id="CHEBI:58629"/>
        <dbReference type="EC" id="3.5.1.9"/>
    </reaction>
</comment>
<evidence type="ECO:0000256" key="10">
    <source>
        <dbReference type="ARBA" id="ARBA00048496"/>
    </source>
</evidence>
<keyword evidence="13" id="KW-1185">Reference proteome</keyword>
<dbReference type="RefSeq" id="WP_135869425.1">
    <property type="nucleotide sequence ID" value="NZ_SRSC01000001.1"/>
</dbReference>
<evidence type="ECO:0000313" key="12">
    <source>
        <dbReference type="EMBL" id="TGU75117.1"/>
    </source>
</evidence>
<dbReference type="SUPFAM" id="SSF102198">
    <property type="entry name" value="Putative cyclase"/>
    <property type="match status" value="1"/>
</dbReference>
<evidence type="ECO:0000256" key="11">
    <source>
        <dbReference type="ARBA" id="ARBA00060547"/>
    </source>
</evidence>
<dbReference type="Gene3D" id="3.50.30.50">
    <property type="entry name" value="Putative cyclase"/>
    <property type="match status" value="1"/>
</dbReference>
<gene>
    <name evidence="12" type="ORF">E4633_06600</name>
</gene>
<comment type="pathway">
    <text evidence="11">Amino-acid degradation; L-tryptophan degradation via kynurenine pathway; L-kynurenine from L-tryptophan: step 2/2.</text>
</comment>
<evidence type="ECO:0000256" key="8">
    <source>
        <dbReference type="ARBA" id="ARBA00022833"/>
    </source>
</evidence>
<dbReference type="PANTHER" id="PTHR31118:SF32">
    <property type="entry name" value="KYNURENINE FORMAMIDASE"/>
    <property type="match status" value="1"/>
</dbReference>
<comment type="subunit">
    <text evidence="3">Homodimer.</text>
</comment>
<keyword evidence="7" id="KW-0378">Hydrolase</keyword>
<dbReference type="PANTHER" id="PTHR31118">
    <property type="entry name" value="CYCLASE-LIKE PROTEIN 2"/>
    <property type="match status" value="1"/>
</dbReference>
<evidence type="ECO:0000256" key="5">
    <source>
        <dbReference type="ARBA" id="ARBA00014889"/>
    </source>
</evidence>
<dbReference type="FunFam" id="3.50.30.50:FF:000001">
    <property type="entry name" value="Kynurenine formamidase"/>
    <property type="match status" value="1"/>
</dbReference>
<dbReference type="GO" id="GO:0046872">
    <property type="term" value="F:metal ion binding"/>
    <property type="evidence" value="ECO:0007669"/>
    <property type="project" value="UniProtKB-KW"/>
</dbReference>
<accession>A0A4S1CMS6</accession>
<keyword evidence="8" id="KW-0862">Zinc</keyword>
<dbReference type="EMBL" id="SRSC01000001">
    <property type="protein sequence ID" value="TGU75117.1"/>
    <property type="molecule type" value="Genomic_DNA"/>
</dbReference>
<evidence type="ECO:0000256" key="6">
    <source>
        <dbReference type="ARBA" id="ARBA00022723"/>
    </source>
</evidence>
<evidence type="ECO:0000313" key="13">
    <source>
        <dbReference type="Proteomes" id="UP000306416"/>
    </source>
</evidence>
<dbReference type="InterPro" id="IPR007325">
    <property type="entry name" value="KFase/CYL"/>
</dbReference>
<dbReference type="EC" id="3.5.1.9" evidence="4"/>
<dbReference type="InterPro" id="IPR037175">
    <property type="entry name" value="KFase_sf"/>
</dbReference>
<keyword evidence="6" id="KW-0479">Metal-binding</keyword>
<dbReference type="Proteomes" id="UP000306416">
    <property type="component" value="Unassembled WGS sequence"/>
</dbReference>
<evidence type="ECO:0000256" key="7">
    <source>
        <dbReference type="ARBA" id="ARBA00022801"/>
    </source>
</evidence>
<evidence type="ECO:0000256" key="2">
    <source>
        <dbReference type="ARBA" id="ARBA00002204"/>
    </source>
</evidence>
<dbReference type="GO" id="GO:0019441">
    <property type="term" value="P:L-tryptophan catabolic process to kynurenine"/>
    <property type="evidence" value="ECO:0007669"/>
    <property type="project" value="InterPro"/>
</dbReference>
<evidence type="ECO:0000256" key="4">
    <source>
        <dbReference type="ARBA" id="ARBA00012930"/>
    </source>
</evidence>
<sequence>MRIHDITVALSPDLPTYPGDPPMTVDPWHHIAKGDGSNVSRITLGTHAGTHIDPPRHFNDTGITVDEIPLDLLIGKALVVEIKGVKRIGAEELEKAGVKGVERLLIKTDNSAFWEDKGFHEEFAALTAEGAHYLHKHKVKLVAVDYLSVEPMDGDGEVHRILLNGGVPVIEGVNLTGVAPGEYQLICLPMKLKDGDGAPVRALLVGNPAAASQTEFDPHTSRWPLS</sequence>
<evidence type="ECO:0000256" key="3">
    <source>
        <dbReference type="ARBA" id="ARBA00011738"/>
    </source>
</evidence>
<comment type="function">
    <text evidence="2">Catalyzes the hydrolysis of N-formyl-L-kynurenine to L-kynurenine, the second step in the kynurenine pathway of tryptophan degradation.</text>
</comment>
<reference evidence="12 13" key="1">
    <citation type="submission" date="2019-04" db="EMBL/GenBank/DDBJ databases">
        <title>Geobacter oryzae sp. nov., ferric-reducing bacteria isolated from paddy soil.</title>
        <authorList>
            <person name="Xu Z."/>
            <person name="Masuda Y."/>
            <person name="Itoh H."/>
            <person name="Senoo K."/>
        </authorList>
    </citation>
    <scope>NUCLEOTIDE SEQUENCE [LARGE SCALE GENOMIC DNA]</scope>
    <source>
        <strain evidence="12 13">Red111</strain>
    </source>
</reference>